<dbReference type="PANTHER" id="PTHR11062">
    <property type="entry name" value="EXOSTOSIN HEPARAN SULFATE GLYCOSYLTRANSFERASE -RELATED"/>
    <property type="match status" value="1"/>
</dbReference>
<reference evidence="6 7" key="1">
    <citation type="journal article" date="2017" name="Mol. Biol. Evol.">
        <title>The 4-celled Tetrabaena socialis nuclear genome reveals the essential components for genetic control of cell number at the origin of multicellularity in the volvocine lineage.</title>
        <authorList>
            <person name="Featherston J."/>
            <person name="Arakaki Y."/>
            <person name="Hanschen E.R."/>
            <person name="Ferris P.J."/>
            <person name="Michod R.E."/>
            <person name="Olson B.J.S.C."/>
            <person name="Nozaki H."/>
            <person name="Durand P.M."/>
        </authorList>
    </citation>
    <scope>NUCLEOTIDE SEQUENCE [LARGE SCALE GENOMIC DNA]</scope>
    <source>
        <strain evidence="6 7">NIES-571</strain>
    </source>
</reference>
<keyword evidence="6" id="KW-0808">Transferase</keyword>
<comment type="caution">
    <text evidence="6">The sequence shown here is derived from an EMBL/GenBank/DDBJ whole genome shotgun (WGS) entry which is preliminary data.</text>
</comment>
<name>A0A2J8A9D0_9CHLO</name>
<feature type="chain" id="PRO_5014370219" evidence="4">
    <location>
        <begin position="19"/>
        <end position="361"/>
    </location>
</feature>
<sequence length="361" mass="39860">MNCLLPVLVLLLARRVQSEQPAVIKTALTGLPFNQFQARNAACNGECTQCNRELGECECPFGWGGPSCQVPLLPACRTTLEAGVPVFVGRSTPRNCHCYRQLSAAACLPAGGTQCASHTVSQWGEIRCFEHATQPIAEQLSDLPERLDDPAYRWSKGVVVPGGSGERREFEALPQPPALNTIAFALPLSKCPARHHEPEYSGGVRQALSSLLSNTSHPDVVFKTGGQPIGPGEYEELLGRTRFCLAPYGHGWGIRLTHALMHACVPVIIQDKVRQPFEDLLHYPDFSVRVSKAELPRIVDILRAIPDGDVTRLMKDSARVYRAFIWQPELGGLAYDYTVASLRRRLSHLRGELYEAGTRRR</sequence>
<dbReference type="GO" id="GO:0000139">
    <property type="term" value="C:Golgi membrane"/>
    <property type="evidence" value="ECO:0007669"/>
    <property type="project" value="UniProtKB-SubCell"/>
</dbReference>
<dbReference type="GO" id="GO:0016757">
    <property type="term" value="F:glycosyltransferase activity"/>
    <property type="evidence" value="ECO:0007669"/>
    <property type="project" value="InterPro"/>
</dbReference>
<dbReference type="PANTHER" id="PTHR11062:SF376">
    <property type="entry name" value="EXOSTOSIN FAMILY PROTEIN"/>
    <property type="match status" value="1"/>
</dbReference>
<keyword evidence="3" id="KW-0333">Golgi apparatus</keyword>
<comment type="subcellular location">
    <subcellularLocation>
        <location evidence="1">Golgi apparatus membrane</location>
        <topology evidence="1">Single-pass type II membrane protein</topology>
    </subcellularLocation>
</comment>
<dbReference type="Pfam" id="PF03016">
    <property type="entry name" value="Exostosin_GT47"/>
    <property type="match status" value="1"/>
</dbReference>
<dbReference type="InterPro" id="IPR040911">
    <property type="entry name" value="Exostosin_GT47"/>
</dbReference>
<comment type="similarity">
    <text evidence="2">Belongs to the glycosyltransferase 47 family.</text>
</comment>
<accession>A0A2J8A9D0</accession>
<feature type="signal peptide" evidence="4">
    <location>
        <begin position="1"/>
        <end position="18"/>
    </location>
</feature>
<keyword evidence="7" id="KW-1185">Reference proteome</keyword>
<feature type="domain" description="Exostosin GT47" evidence="5">
    <location>
        <begin position="196"/>
        <end position="305"/>
    </location>
</feature>
<dbReference type="EMBL" id="PGGS01000102">
    <property type="protein sequence ID" value="PNH09138.1"/>
    <property type="molecule type" value="Genomic_DNA"/>
</dbReference>
<gene>
    <name evidence="6" type="ORF">TSOC_004252</name>
</gene>
<evidence type="ECO:0000313" key="6">
    <source>
        <dbReference type="EMBL" id="PNH09138.1"/>
    </source>
</evidence>
<keyword evidence="4" id="KW-0732">Signal</keyword>
<dbReference type="AlphaFoldDB" id="A0A2J8A9D0"/>
<protein>
    <submittedName>
        <fullName evidence="6">Putative glucuronosyltransferase</fullName>
    </submittedName>
</protein>
<evidence type="ECO:0000313" key="7">
    <source>
        <dbReference type="Proteomes" id="UP000236333"/>
    </source>
</evidence>
<evidence type="ECO:0000256" key="1">
    <source>
        <dbReference type="ARBA" id="ARBA00004323"/>
    </source>
</evidence>
<dbReference type="Proteomes" id="UP000236333">
    <property type="component" value="Unassembled WGS sequence"/>
</dbReference>
<evidence type="ECO:0000259" key="5">
    <source>
        <dbReference type="Pfam" id="PF03016"/>
    </source>
</evidence>
<evidence type="ECO:0000256" key="2">
    <source>
        <dbReference type="ARBA" id="ARBA00010271"/>
    </source>
</evidence>
<proteinExistence type="inferred from homology"/>
<dbReference type="OrthoDB" id="1924787at2759"/>
<evidence type="ECO:0000256" key="4">
    <source>
        <dbReference type="SAM" id="SignalP"/>
    </source>
</evidence>
<organism evidence="6 7">
    <name type="scientific">Tetrabaena socialis</name>
    <dbReference type="NCBI Taxonomy" id="47790"/>
    <lineage>
        <taxon>Eukaryota</taxon>
        <taxon>Viridiplantae</taxon>
        <taxon>Chlorophyta</taxon>
        <taxon>core chlorophytes</taxon>
        <taxon>Chlorophyceae</taxon>
        <taxon>CS clade</taxon>
        <taxon>Chlamydomonadales</taxon>
        <taxon>Tetrabaenaceae</taxon>
        <taxon>Tetrabaena</taxon>
    </lineage>
</organism>
<dbReference type="InterPro" id="IPR004263">
    <property type="entry name" value="Exostosin"/>
</dbReference>
<evidence type="ECO:0000256" key="3">
    <source>
        <dbReference type="ARBA" id="ARBA00023034"/>
    </source>
</evidence>